<name>A0A9P9BLY5_9PEZI</name>
<sequence>MTSFLSTMLRKPSFSINTKDTSSKSSLQNAAGPLTPSTVPLTKTMSATSTASTSSPTGLERTTTAASTTAAIAAASATPRKPRKPEITTQRFMPLDFNIYSAPSAAHRTISSFASPLTPKSSTPLVKTGGANTNSSGNTLAAPANTTTASGSSKTKPLEPTHYLGPHRKDRLFGITDKHNSLRARPGPFLVLHDGLQSTDAALGVVTNTYSVGAEEEKARKEREAAKEKKKVDKAKQKEEDVLNKTKSREDRAQLKADEAQRKKAEKEDKERRREQQRLTMIQTSGFWDAYTISVMAYGEDVSGLFVTENLRALQVGTRLEPRTVLRFAMDATAAFAPDCAVLRRLQKKQSKSGDGAGVVPSSSTLTLPRQEFEWYEAFTPVPGPGFEPQSEGWRLVARGRDDSRGEPLAMCVPNSRSRNKALHFEFVGEGKVAGKYGVSWELMAIMSGMVLCHRLVEIGGSSG</sequence>
<organism evidence="2 3">
    <name type="scientific">Microdochium trichocladiopsis</name>
    <dbReference type="NCBI Taxonomy" id="1682393"/>
    <lineage>
        <taxon>Eukaryota</taxon>
        <taxon>Fungi</taxon>
        <taxon>Dikarya</taxon>
        <taxon>Ascomycota</taxon>
        <taxon>Pezizomycotina</taxon>
        <taxon>Sordariomycetes</taxon>
        <taxon>Xylariomycetidae</taxon>
        <taxon>Xylariales</taxon>
        <taxon>Microdochiaceae</taxon>
        <taxon>Microdochium</taxon>
    </lineage>
</organism>
<evidence type="ECO:0000313" key="2">
    <source>
        <dbReference type="EMBL" id="KAH7014552.1"/>
    </source>
</evidence>
<dbReference type="Proteomes" id="UP000756346">
    <property type="component" value="Unassembled WGS sequence"/>
</dbReference>
<comment type="caution">
    <text evidence="2">The sequence shown here is derived from an EMBL/GenBank/DDBJ whole genome shotgun (WGS) entry which is preliminary data.</text>
</comment>
<evidence type="ECO:0000313" key="3">
    <source>
        <dbReference type="Proteomes" id="UP000756346"/>
    </source>
</evidence>
<feature type="compositionally biased region" description="Low complexity" evidence="1">
    <location>
        <begin position="138"/>
        <end position="149"/>
    </location>
</feature>
<dbReference type="RefSeq" id="XP_046005519.1">
    <property type="nucleotide sequence ID" value="XM_046155836.1"/>
</dbReference>
<keyword evidence="3" id="KW-1185">Reference proteome</keyword>
<reference evidence="2" key="1">
    <citation type="journal article" date="2021" name="Nat. Commun.">
        <title>Genetic determinants of endophytism in the Arabidopsis root mycobiome.</title>
        <authorList>
            <person name="Mesny F."/>
            <person name="Miyauchi S."/>
            <person name="Thiergart T."/>
            <person name="Pickel B."/>
            <person name="Atanasova L."/>
            <person name="Karlsson M."/>
            <person name="Huettel B."/>
            <person name="Barry K.W."/>
            <person name="Haridas S."/>
            <person name="Chen C."/>
            <person name="Bauer D."/>
            <person name="Andreopoulos W."/>
            <person name="Pangilinan J."/>
            <person name="LaButti K."/>
            <person name="Riley R."/>
            <person name="Lipzen A."/>
            <person name="Clum A."/>
            <person name="Drula E."/>
            <person name="Henrissat B."/>
            <person name="Kohler A."/>
            <person name="Grigoriev I.V."/>
            <person name="Martin F.M."/>
            <person name="Hacquard S."/>
        </authorList>
    </citation>
    <scope>NUCLEOTIDE SEQUENCE</scope>
    <source>
        <strain evidence="2">MPI-CAGE-CH-0230</strain>
    </source>
</reference>
<gene>
    <name evidence="2" type="ORF">B0I36DRAFT_338886</name>
</gene>
<dbReference type="GeneID" id="70185382"/>
<proteinExistence type="predicted"/>
<dbReference type="AlphaFoldDB" id="A0A9P9BLY5"/>
<feature type="region of interest" description="Disordered" evidence="1">
    <location>
        <begin position="115"/>
        <end position="167"/>
    </location>
</feature>
<accession>A0A9P9BLY5</accession>
<feature type="compositionally biased region" description="Polar residues" evidence="1">
    <location>
        <begin position="115"/>
        <end position="137"/>
    </location>
</feature>
<dbReference type="EMBL" id="JAGTJQ010000013">
    <property type="protein sequence ID" value="KAH7014552.1"/>
    <property type="molecule type" value="Genomic_DNA"/>
</dbReference>
<feature type="compositionally biased region" description="Basic and acidic residues" evidence="1">
    <location>
        <begin position="215"/>
        <end position="276"/>
    </location>
</feature>
<feature type="region of interest" description="Disordered" evidence="1">
    <location>
        <begin position="213"/>
        <end position="276"/>
    </location>
</feature>
<feature type="compositionally biased region" description="Polar residues" evidence="1">
    <location>
        <begin position="15"/>
        <end position="41"/>
    </location>
</feature>
<feature type="region of interest" description="Disordered" evidence="1">
    <location>
        <begin position="15"/>
        <end position="64"/>
    </location>
</feature>
<protein>
    <submittedName>
        <fullName evidence="2">Uncharacterized protein</fullName>
    </submittedName>
</protein>
<feature type="compositionally biased region" description="Low complexity" evidence="1">
    <location>
        <begin position="42"/>
        <end position="55"/>
    </location>
</feature>
<dbReference type="OrthoDB" id="5073671at2759"/>
<evidence type="ECO:0000256" key="1">
    <source>
        <dbReference type="SAM" id="MobiDB-lite"/>
    </source>
</evidence>